<dbReference type="EMBL" id="JAFBWN010000005">
    <property type="protein sequence ID" value="MBM2354939.1"/>
    <property type="molecule type" value="Genomic_DNA"/>
</dbReference>
<feature type="chain" id="PRO_5040279218" evidence="1">
    <location>
        <begin position="21"/>
        <end position="335"/>
    </location>
</feature>
<proteinExistence type="predicted"/>
<dbReference type="RefSeq" id="WP_231033974.1">
    <property type="nucleotide sequence ID" value="NZ_JAJNGX010000005.1"/>
</dbReference>
<accession>A0A9Q2RXA8</accession>
<keyword evidence="1" id="KW-0732">Signal</keyword>
<evidence type="ECO:0000313" key="3">
    <source>
        <dbReference type="Proteomes" id="UP000809337"/>
    </source>
</evidence>
<name>A0A9Q2RXA8_9RHOB</name>
<gene>
    <name evidence="2" type="ORF">JQX14_10335</name>
</gene>
<protein>
    <submittedName>
        <fullName evidence="2">Uncharacterized protein</fullName>
    </submittedName>
</protein>
<dbReference type="Proteomes" id="UP000809337">
    <property type="component" value="Unassembled WGS sequence"/>
</dbReference>
<organism evidence="2 3">
    <name type="scientific">Pseudosulfitobacter pseudonitzschiae</name>
    <dbReference type="NCBI Taxonomy" id="1402135"/>
    <lineage>
        <taxon>Bacteria</taxon>
        <taxon>Pseudomonadati</taxon>
        <taxon>Pseudomonadota</taxon>
        <taxon>Alphaproteobacteria</taxon>
        <taxon>Rhodobacterales</taxon>
        <taxon>Roseobacteraceae</taxon>
        <taxon>Pseudosulfitobacter</taxon>
    </lineage>
</organism>
<evidence type="ECO:0000313" key="2">
    <source>
        <dbReference type="EMBL" id="MBM2354939.1"/>
    </source>
</evidence>
<reference evidence="2" key="1">
    <citation type="submission" date="2021-01" db="EMBL/GenBank/DDBJ databases">
        <title>Diatom-associated Roseobacters Show Island Model of Population Structure.</title>
        <authorList>
            <person name="Qu L."/>
            <person name="Feng X."/>
            <person name="Chen Y."/>
            <person name="Li L."/>
            <person name="Wang X."/>
            <person name="Hu Z."/>
            <person name="Wang H."/>
            <person name="Luo H."/>
        </authorList>
    </citation>
    <scope>NUCLEOTIDE SEQUENCE</scope>
    <source>
        <strain evidence="2">SM26-45</strain>
    </source>
</reference>
<evidence type="ECO:0000256" key="1">
    <source>
        <dbReference type="SAM" id="SignalP"/>
    </source>
</evidence>
<comment type="caution">
    <text evidence="2">The sequence shown here is derived from an EMBL/GenBank/DDBJ whole genome shotgun (WGS) entry which is preliminary data.</text>
</comment>
<sequence>MARLLLSITWIALFPLALWAQVQGQDDPRYQKLRTEWLAGADDQATLRDMAALANEGNVAAQVTLGMLEFAFPTHFYLTDRFSPNSRKAIFRKPNGRFGVPWIRFAAPNSPLAALLMHHEGTDYAAHSGALADAGVIRRAIDYTNMPMNLGDTLSTMRALGHPALLPYTGPALFPFMQAFEAGARGTKYEDLANAISDLRQSLPALDSEDQILVAPFFSSKGAVSREESEDAWRARGADLLQHPKLAPMAAVVRAACPQNADDVMGVLFHLRGSQQTRLDLISPLAPLVSTEDWLASDRFKGDLLRVWYPTSSKFKDLEQRAPCYAKAVIEAYKP</sequence>
<feature type="signal peptide" evidence="1">
    <location>
        <begin position="1"/>
        <end position="20"/>
    </location>
</feature>
<dbReference type="AlphaFoldDB" id="A0A9Q2RXA8"/>